<evidence type="ECO:0000313" key="3">
    <source>
        <dbReference type="Proteomes" id="UP001597468"/>
    </source>
</evidence>
<proteinExistence type="predicted"/>
<dbReference type="EMBL" id="JBHULT010000013">
    <property type="protein sequence ID" value="MFD2519173.1"/>
    <property type="molecule type" value="Genomic_DNA"/>
</dbReference>
<accession>A0ABW5J0C5</accession>
<organism evidence="2 3">
    <name type="scientific">Salinimicrobium flavum</name>
    <dbReference type="NCBI Taxonomy" id="1737065"/>
    <lineage>
        <taxon>Bacteria</taxon>
        <taxon>Pseudomonadati</taxon>
        <taxon>Bacteroidota</taxon>
        <taxon>Flavobacteriia</taxon>
        <taxon>Flavobacteriales</taxon>
        <taxon>Flavobacteriaceae</taxon>
        <taxon>Salinimicrobium</taxon>
    </lineage>
</organism>
<name>A0ABW5J0C5_9FLAO</name>
<sequence>MSILYEILLATVFSALLSPQPEVKEQTPEKVKTEQVSETLKGDCENKEHV</sequence>
<comment type="caution">
    <text evidence="2">The sequence shown here is derived from an EMBL/GenBank/DDBJ whole genome shotgun (WGS) entry which is preliminary data.</text>
</comment>
<dbReference type="Proteomes" id="UP001597468">
    <property type="component" value="Unassembled WGS sequence"/>
</dbReference>
<evidence type="ECO:0000313" key="2">
    <source>
        <dbReference type="EMBL" id="MFD2519173.1"/>
    </source>
</evidence>
<reference evidence="3" key="1">
    <citation type="journal article" date="2019" name="Int. J. Syst. Evol. Microbiol.">
        <title>The Global Catalogue of Microorganisms (GCM) 10K type strain sequencing project: providing services to taxonomists for standard genome sequencing and annotation.</title>
        <authorList>
            <consortium name="The Broad Institute Genomics Platform"/>
            <consortium name="The Broad Institute Genome Sequencing Center for Infectious Disease"/>
            <person name="Wu L."/>
            <person name="Ma J."/>
        </authorList>
    </citation>
    <scope>NUCLEOTIDE SEQUENCE [LARGE SCALE GENOMIC DNA]</scope>
    <source>
        <strain evidence="3">KCTC 42585</strain>
    </source>
</reference>
<protein>
    <submittedName>
        <fullName evidence="2">Uncharacterized protein</fullName>
    </submittedName>
</protein>
<feature type="region of interest" description="Disordered" evidence="1">
    <location>
        <begin position="23"/>
        <end position="50"/>
    </location>
</feature>
<evidence type="ECO:0000256" key="1">
    <source>
        <dbReference type="SAM" id="MobiDB-lite"/>
    </source>
</evidence>
<dbReference type="RefSeq" id="WP_380754951.1">
    <property type="nucleotide sequence ID" value="NZ_JBHULT010000013.1"/>
</dbReference>
<keyword evidence="3" id="KW-1185">Reference proteome</keyword>
<gene>
    <name evidence="2" type="ORF">ACFSTG_14790</name>
</gene>